<evidence type="ECO:0000313" key="3">
    <source>
        <dbReference type="EMBL" id="WKN38205.1"/>
    </source>
</evidence>
<dbReference type="InterPro" id="IPR000073">
    <property type="entry name" value="AB_hydrolase_1"/>
</dbReference>
<evidence type="ECO:0000256" key="1">
    <source>
        <dbReference type="ARBA" id="ARBA00022801"/>
    </source>
</evidence>
<dbReference type="AlphaFoldDB" id="A0AA49GSU0"/>
<dbReference type="InterPro" id="IPR029058">
    <property type="entry name" value="AB_hydrolase_fold"/>
</dbReference>
<dbReference type="PRINTS" id="PR00111">
    <property type="entry name" value="ABHYDROLASE"/>
</dbReference>
<evidence type="ECO:0000259" key="2">
    <source>
        <dbReference type="Pfam" id="PF00561"/>
    </source>
</evidence>
<dbReference type="PANTHER" id="PTHR46118:SF4">
    <property type="entry name" value="PROTEIN ABHD11"/>
    <property type="match status" value="1"/>
</dbReference>
<dbReference type="PANTHER" id="PTHR46118">
    <property type="entry name" value="PROTEIN ABHD11"/>
    <property type="match status" value="1"/>
</dbReference>
<accession>A0AA49GSU0</accession>
<proteinExistence type="predicted"/>
<dbReference type="EMBL" id="CP120682">
    <property type="protein sequence ID" value="WKN38205.1"/>
    <property type="molecule type" value="Genomic_DNA"/>
</dbReference>
<dbReference type="SUPFAM" id="SSF53474">
    <property type="entry name" value="alpha/beta-Hydrolases"/>
    <property type="match status" value="1"/>
</dbReference>
<name>A0AA49GSU0_9BACT</name>
<keyword evidence="1 3" id="KW-0378">Hydrolase</keyword>
<organism evidence="3">
    <name type="scientific">Roseihalotalea indica</name>
    <dbReference type="NCBI Taxonomy" id="2867963"/>
    <lineage>
        <taxon>Bacteria</taxon>
        <taxon>Pseudomonadati</taxon>
        <taxon>Bacteroidota</taxon>
        <taxon>Cytophagia</taxon>
        <taxon>Cytophagales</taxon>
        <taxon>Catalimonadaceae</taxon>
        <taxon>Roseihalotalea</taxon>
    </lineage>
</organism>
<dbReference type="GO" id="GO:0016787">
    <property type="term" value="F:hydrolase activity"/>
    <property type="evidence" value="ECO:0007669"/>
    <property type="project" value="UniProtKB-KW"/>
</dbReference>
<gene>
    <name evidence="3" type="ORF">K4G66_05765</name>
</gene>
<dbReference type="Pfam" id="PF00561">
    <property type="entry name" value="Abhydrolase_1"/>
    <property type="match status" value="1"/>
</dbReference>
<sequence length="255" mass="29181">MKLHYRSLGEGQPLLILHGIFGTSDNWQTFGKQISSDYKVFLIDQRNHGLSPHSDEFDYPLMAEDLHEFIQQHQLKNPIILGHSMGGKVAMFYAIAYPEEFDKLIVVDIAPRKYPVHHQHILDALGAVNLEAVSNRSDVEEQMKPYLPERGVRQFLMKNLKREDDNSFSWKLNLSSISKNIEKVGVAVETSTPVEKPVLFIRGAKSDYIRAEDESLISKIFPQARVVTIEKAGHWVHAEQPDALYDEVMRFLQPS</sequence>
<protein>
    <submittedName>
        <fullName evidence="3">Alpha/beta fold hydrolase</fullName>
    </submittedName>
</protein>
<feature type="domain" description="AB hydrolase-1" evidence="2">
    <location>
        <begin position="13"/>
        <end position="115"/>
    </location>
</feature>
<reference evidence="3" key="1">
    <citation type="journal article" date="2023" name="Comput. Struct. Biotechnol. J.">
        <title>Discovery of a novel marine Bacteroidetes with a rich repertoire of carbohydrate-active enzymes.</title>
        <authorList>
            <person name="Chen B."/>
            <person name="Liu G."/>
            <person name="Chen Q."/>
            <person name="Wang H."/>
            <person name="Liu L."/>
            <person name="Tang K."/>
        </authorList>
    </citation>
    <scope>NUCLEOTIDE SEQUENCE</scope>
    <source>
        <strain evidence="3">TK19036</strain>
    </source>
</reference>
<dbReference type="Gene3D" id="3.40.50.1820">
    <property type="entry name" value="alpha/beta hydrolase"/>
    <property type="match status" value="1"/>
</dbReference>
<reference evidence="3" key="2">
    <citation type="journal article" date="2024" name="Antonie Van Leeuwenhoek">
        <title>Roseihalotalea indica gen. nov., sp. nov., a halophilic Bacteroidetes from mesopelagic Southwest Indian Ocean with higher carbohydrate metabolic potential.</title>
        <authorList>
            <person name="Chen B."/>
            <person name="Zhang M."/>
            <person name="Lin D."/>
            <person name="Ye J."/>
            <person name="Tang K."/>
        </authorList>
    </citation>
    <scope>NUCLEOTIDE SEQUENCE</scope>
    <source>
        <strain evidence="3">TK19036</strain>
    </source>
</reference>